<dbReference type="Pfam" id="PF13302">
    <property type="entry name" value="Acetyltransf_3"/>
    <property type="match status" value="1"/>
</dbReference>
<dbReference type="Proteomes" id="UP000272400">
    <property type="component" value="Unassembled WGS sequence"/>
</dbReference>
<dbReference type="GO" id="GO:0005737">
    <property type="term" value="C:cytoplasm"/>
    <property type="evidence" value="ECO:0007669"/>
    <property type="project" value="TreeGrafter"/>
</dbReference>
<dbReference type="SUPFAM" id="SSF55729">
    <property type="entry name" value="Acyl-CoA N-acyltransferases (Nat)"/>
    <property type="match status" value="1"/>
</dbReference>
<reference evidence="2 3" key="1">
    <citation type="submission" date="2018-11" db="EMBL/GenBank/DDBJ databases">
        <title>Sequencing the genomes of 1000 actinobacteria strains.</title>
        <authorList>
            <person name="Klenk H.-P."/>
        </authorList>
    </citation>
    <scope>NUCLEOTIDE SEQUENCE [LARGE SCALE GENOMIC DNA]</scope>
    <source>
        <strain evidence="2 3">DSM 44254</strain>
    </source>
</reference>
<dbReference type="OrthoDB" id="3466127at2"/>
<dbReference type="PANTHER" id="PTHR43441">
    <property type="entry name" value="RIBOSOMAL-PROTEIN-SERINE ACETYLTRANSFERASE"/>
    <property type="match status" value="1"/>
</dbReference>
<dbReference type="PANTHER" id="PTHR43441:SF11">
    <property type="entry name" value="RIBOSOMAL-PROTEIN-SERINE ACETYLTRANSFERASE"/>
    <property type="match status" value="1"/>
</dbReference>
<protein>
    <submittedName>
        <fullName evidence="2">RimJ/RimL family protein N-acetyltransferase</fullName>
    </submittedName>
</protein>
<sequence length="226" mass="24919">MGLMKHWPIFGLRVRTPRLELRLPRDSELDALAEVAAAGVHPPDLMPFAFPWTDAPPEKVARNVLQYSWRCLAGWTAQDWKLPLTVFADGSPIGIQELYAQDFTVARHAETGSWLGLAHQGRGHGTEMRAAILELAFTGLGARTVGSAAHTDNPASHAVSRRVGYRENGRRFSAVQGRPVEDTLYLVDRESWSAHRGVETEITGLAPCLPLFGLAEEPEPRGARPR</sequence>
<dbReference type="GO" id="GO:0008999">
    <property type="term" value="F:protein-N-terminal-alanine acetyltransferase activity"/>
    <property type="evidence" value="ECO:0007669"/>
    <property type="project" value="TreeGrafter"/>
</dbReference>
<accession>A0A3N1D878</accession>
<organism evidence="2 3">
    <name type="scientific">Actinocorallia herbida</name>
    <dbReference type="NCBI Taxonomy" id="58109"/>
    <lineage>
        <taxon>Bacteria</taxon>
        <taxon>Bacillati</taxon>
        <taxon>Actinomycetota</taxon>
        <taxon>Actinomycetes</taxon>
        <taxon>Streptosporangiales</taxon>
        <taxon>Thermomonosporaceae</taxon>
        <taxon>Actinocorallia</taxon>
    </lineage>
</organism>
<evidence type="ECO:0000313" key="3">
    <source>
        <dbReference type="Proteomes" id="UP000272400"/>
    </source>
</evidence>
<keyword evidence="3" id="KW-1185">Reference proteome</keyword>
<gene>
    <name evidence="2" type="ORF">EDD29_7406</name>
</gene>
<feature type="domain" description="N-acetyltransferase" evidence="1">
    <location>
        <begin position="19"/>
        <end position="187"/>
    </location>
</feature>
<comment type="caution">
    <text evidence="2">The sequence shown here is derived from an EMBL/GenBank/DDBJ whole genome shotgun (WGS) entry which is preliminary data.</text>
</comment>
<keyword evidence="2" id="KW-0808">Transferase</keyword>
<dbReference type="EMBL" id="RJKE01000001">
    <property type="protein sequence ID" value="ROO89701.1"/>
    <property type="molecule type" value="Genomic_DNA"/>
</dbReference>
<dbReference type="Gene3D" id="3.40.630.30">
    <property type="match status" value="1"/>
</dbReference>
<dbReference type="GO" id="GO:1990189">
    <property type="term" value="F:protein N-terminal-serine acetyltransferase activity"/>
    <property type="evidence" value="ECO:0007669"/>
    <property type="project" value="TreeGrafter"/>
</dbReference>
<name>A0A3N1D878_9ACTN</name>
<evidence type="ECO:0000313" key="2">
    <source>
        <dbReference type="EMBL" id="ROO89701.1"/>
    </source>
</evidence>
<proteinExistence type="predicted"/>
<dbReference type="PROSITE" id="PS51186">
    <property type="entry name" value="GNAT"/>
    <property type="match status" value="1"/>
</dbReference>
<dbReference type="InterPro" id="IPR000182">
    <property type="entry name" value="GNAT_dom"/>
</dbReference>
<dbReference type="AlphaFoldDB" id="A0A3N1D878"/>
<dbReference type="InterPro" id="IPR016181">
    <property type="entry name" value="Acyl_CoA_acyltransferase"/>
</dbReference>
<evidence type="ECO:0000259" key="1">
    <source>
        <dbReference type="PROSITE" id="PS51186"/>
    </source>
</evidence>
<dbReference type="InterPro" id="IPR051908">
    <property type="entry name" value="Ribosomal_N-acetyltransferase"/>
</dbReference>